<evidence type="ECO:0000313" key="2">
    <source>
        <dbReference type="EMBL" id="NGZ86563.1"/>
    </source>
</evidence>
<dbReference type="InterPro" id="IPR043764">
    <property type="entry name" value="DUF5710"/>
</dbReference>
<name>A0ABX0FQ05_9BURK</name>
<gene>
    <name evidence="2" type="ORF">GW587_20155</name>
</gene>
<proteinExistence type="predicted"/>
<organism evidence="2 3">
    <name type="scientific">Duganella aceris</name>
    <dbReference type="NCBI Taxonomy" id="2703883"/>
    <lineage>
        <taxon>Bacteria</taxon>
        <taxon>Pseudomonadati</taxon>
        <taxon>Pseudomonadota</taxon>
        <taxon>Betaproteobacteria</taxon>
        <taxon>Burkholderiales</taxon>
        <taxon>Oxalobacteraceae</taxon>
        <taxon>Telluria group</taxon>
        <taxon>Duganella</taxon>
    </lineage>
</organism>
<accession>A0ABX0FQ05</accession>
<comment type="caution">
    <text evidence="2">The sequence shown here is derived from an EMBL/GenBank/DDBJ whole genome shotgun (WGS) entry which is preliminary data.</text>
</comment>
<evidence type="ECO:0000313" key="3">
    <source>
        <dbReference type="Proteomes" id="UP000666369"/>
    </source>
</evidence>
<sequence>MMFLKVPFAEKDEAKALGARWNGERKSWYVPDGKPTEPFERWLAPGGADFMPAKAAAAPKAKPASVDSYVGKSVIGKLYQELPHDCNPFESCPVCAPALATSGWQAGHDGVVKMLVSLRAA</sequence>
<dbReference type="EMBL" id="JAADJT010000009">
    <property type="protein sequence ID" value="NGZ86563.1"/>
    <property type="molecule type" value="Genomic_DNA"/>
</dbReference>
<evidence type="ECO:0000259" key="1">
    <source>
        <dbReference type="Pfam" id="PF18974"/>
    </source>
</evidence>
<reference evidence="2 3" key="1">
    <citation type="submission" date="2020-01" db="EMBL/GenBank/DDBJ databases">
        <authorList>
            <person name="Lee S.D."/>
        </authorList>
    </citation>
    <scope>NUCLEOTIDE SEQUENCE [LARGE SCALE GENOMIC DNA]</scope>
    <source>
        <strain evidence="2 3">SAP-35</strain>
    </source>
</reference>
<dbReference type="Pfam" id="PF18974">
    <property type="entry name" value="DUF5710"/>
    <property type="match status" value="1"/>
</dbReference>
<reference evidence="3" key="2">
    <citation type="submission" date="2023-07" db="EMBL/GenBank/DDBJ databases">
        <title>Duganella aceri sp. nov., isolated from tree sap.</title>
        <authorList>
            <person name="Kim I.S."/>
        </authorList>
    </citation>
    <scope>NUCLEOTIDE SEQUENCE [LARGE SCALE GENOMIC DNA]</scope>
    <source>
        <strain evidence="3">SAP-35</strain>
    </source>
</reference>
<feature type="domain" description="DUF5710" evidence="1">
    <location>
        <begin position="1"/>
        <end position="43"/>
    </location>
</feature>
<dbReference type="RefSeq" id="WP_166106404.1">
    <property type="nucleotide sequence ID" value="NZ_JAADJT010000009.1"/>
</dbReference>
<dbReference type="Proteomes" id="UP000666369">
    <property type="component" value="Unassembled WGS sequence"/>
</dbReference>
<protein>
    <recommendedName>
        <fullName evidence="1">DUF5710 domain-containing protein</fullName>
    </recommendedName>
</protein>
<keyword evidence="3" id="KW-1185">Reference proteome</keyword>